<name>A0A9P5RI97_9FUNG</name>
<accession>A0A9P5RI97</accession>
<protein>
    <recommendedName>
        <fullName evidence="3">XPG-I domain-containing protein</fullName>
    </recommendedName>
</protein>
<comment type="caution">
    <text evidence="1">The sequence shown here is derived from an EMBL/GenBank/DDBJ whole genome shotgun (WGS) entry which is preliminary data.</text>
</comment>
<evidence type="ECO:0000313" key="1">
    <source>
        <dbReference type="EMBL" id="KAF9131356.1"/>
    </source>
</evidence>
<gene>
    <name evidence="1" type="ORF">BG015_003870</name>
</gene>
<reference evidence="1" key="1">
    <citation type="journal article" date="2020" name="Fungal Divers.">
        <title>Resolving the Mortierellaceae phylogeny through synthesis of multi-gene phylogenetics and phylogenomics.</title>
        <authorList>
            <person name="Vandepol N."/>
            <person name="Liber J."/>
            <person name="Desiro A."/>
            <person name="Na H."/>
            <person name="Kennedy M."/>
            <person name="Barry K."/>
            <person name="Grigoriev I.V."/>
            <person name="Miller A.N."/>
            <person name="O'Donnell K."/>
            <person name="Stajich J.E."/>
            <person name="Bonito G."/>
        </authorList>
    </citation>
    <scope>NUCLEOTIDE SEQUENCE</scope>
    <source>
        <strain evidence="1">NRRL 6426</strain>
    </source>
</reference>
<proteinExistence type="predicted"/>
<dbReference type="AlphaFoldDB" id="A0A9P5RI97"/>
<dbReference type="Proteomes" id="UP000748756">
    <property type="component" value="Unassembled WGS sequence"/>
</dbReference>
<dbReference type="EMBL" id="JAAAUQ010001893">
    <property type="protein sequence ID" value="KAF9131356.1"/>
    <property type="molecule type" value="Genomic_DNA"/>
</dbReference>
<sequence length="227" mass="25892">MGVPGLWPLIKEKGYKAQLKQEISRTPPTPGFKFRVDLLASFYPQIRYHYLSNPSTFPQAIERQNKRSTALAGAEDCIRDMEKSLEGGHNPRKLTFKELEKKLRDAFYLGQGSRMALVTYLHGEDWILPEVASEADVAIARDFKPDDVVVSGDSDMVAYENVETIWWPLSQRRLPKYEMAVVSKHHLQLSHVQLTVLCCVSKNDYSTNLNRMGIKTNYGIIKTITDD</sequence>
<evidence type="ECO:0000313" key="2">
    <source>
        <dbReference type="Proteomes" id="UP000748756"/>
    </source>
</evidence>
<organism evidence="1 2">
    <name type="scientific">Linnemannia schmuckeri</name>
    <dbReference type="NCBI Taxonomy" id="64567"/>
    <lineage>
        <taxon>Eukaryota</taxon>
        <taxon>Fungi</taxon>
        <taxon>Fungi incertae sedis</taxon>
        <taxon>Mucoromycota</taxon>
        <taxon>Mortierellomycotina</taxon>
        <taxon>Mortierellomycetes</taxon>
        <taxon>Mortierellales</taxon>
        <taxon>Mortierellaceae</taxon>
        <taxon>Linnemannia</taxon>
    </lineage>
</organism>
<dbReference type="OrthoDB" id="2433063at2759"/>
<feature type="non-terminal residue" evidence="1">
    <location>
        <position position="227"/>
    </location>
</feature>
<keyword evidence="2" id="KW-1185">Reference proteome</keyword>
<evidence type="ECO:0008006" key="3">
    <source>
        <dbReference type="Google" id="ProtNLM"/>
    </source>
</evidence>